<sequence>MALPRILKHFNVFADGVVHTGECEEINLPKLARKLEEYRAGGMNGAIQIDMGNEKLELETTYGGPMREILKQYGTTAVDGAMIRFAGAYQHEDTKEVDAVEIVVRGRHTEIDFGTAKAGAKAPFKVKSSLTYYKMTVNGEVWCELDFVNFVEVVFGEDRLAAQRRAIGL</sequence>
<keyword evidence="2" id="KW-1185">Reference proteome</keyword>
<dbReference type="Pfam" id="PF04985">
    <property type="entry name" value="Phage_tube"/>
    <property type="match status" value="1"/>
</dbReference>
<name>A0A077KER7_9CAUD</name>
<evidence type="ECO:0000313" key="1">
    <source>
        <dbReference type="EMBL" id="BAP28130.1"/>
    </source>
</evidence>
<dbReference type="InterPro" id="IPR006498">
    <property type="entry name" value="Tail_tube"/>
</dbReference>
<evidence type="ECO:0000313" key="2">
    <source>
        <dbReference type="Proteomes" id="UP000028670"/>
    </source>
</evidence>
<accession>A0A077KER7</accession>
<reference evidence="1 2" key="1">
    <citation type="submission" date="2014-08" db="EMBL/GenBank/DDBJ databases">
        <title>Characterization of a P2 like phage, RSY1, as a lysogenic conversion factor in Ralstonia solanacearum.</title>
        <authorList>
            <person name="Askora A."/>
            <person name="Kawasaki T."/>
            <person name="Fujie M."/>
            <person name="Yamada T."/>
        </authorList>
    </citation>
    <scope>NUCLEOTIDE SEQUENCE [LARGE SCALE GENOMIC DNA]</scope>
</reference>
<dbReference type="GeneID" id="20490208"/>
<dbReference type="EMBL" id="AB981169">
    <property type="protein sequence ID" value="BAP28130.1"/>
    <property type="molecule type" value="Genomic_DNA"/>
</dbReference>
<dbReference type="KEGG" id="vg:20490208"/>
<protein>
    <recommendedName>
        <fullName evidence="3">Major tail tube protein</fullName>
    </recommendedName>
</protein>
<proteinExistence type="predicted"/>
<dbReference type="NCBIfam" id="TIGR01611">
    <property type="entry name" value="tail_tube"/>
    <property type="match status" value="1"/>
</dbReference>
<dbReference type="Proteomes" id="UP000028670">
    <property type="component" value="Segment"/>
</dbReference>
<dbReference type="RefSeq" id="YP_009067106.1">
    <property type="nucleotide sequence ID" value="NC_025115.1"/>
</dbReference>
<evidence type="ECO:0008006" key="3">
    <source>
        <dbReference type="Google" id="ProtNLM"/>
    </source>
</evidence>
<dbReference type="OrthoDB" id="10384at10239"/>
<organism evidence="1 2">
    <name type="scientific">Ralstonia phage RSY1</name>
    <dbReference type="NCBI Taxonomy" id="1530085"/>
    <lineage>
        <taxon>Viruses</taxon>
        <taxon>Duplodnaviria</taxon>
        <taxon>Heunggongvirae</taxon>
        <taxon>Uroviricota</taxon>
        <taxon>Caudoviricetes</taxon>
        <taxon>Peduoviridae</taxon>
        <taxon>Arsyunavirus</taxon>
        <taxon>Arsyunavirus RSY1</taxon>
    </lineage>
</organism>